<dbReference type="SUPFAM" id="SSF100920">
    <property type="entry name" value="Heat shock protein 70kD (HSP70), peptide-binding domain"/>
    <property type="match status" value="1"/>
</dbReference>
<dbReference type="FunFam" id="3.90.640.10:FF:000003">
    <property type="entry name" value="Molecular chaperone DnaK"/>
    <property type="match status" value="1"/>
</dbReference>
<name>A0A9P0VYJ2_9ASCO</name>
<keyword evidence="4" id="KW-0175">Coiled coil</keyword>
<comment type="caution">
    <text evidence="5">The sequence shown here is derived from an EMBL/GenBank/DDBJ whole genome shotgun (WGS) entry which is preliminary data.</text>
</comment>
<dbReference type="Gene3D" id="3.30.420.40">
    <property type="match status" value="2"/>
</dbReference>
<evidence type="ECO:0000313" key="5">
    <source>
        <dbReference type="EMBL" id="CAH2353816.1"/>
    </source>
</evidence>
<dbReference type="AlphaFoldDB" id="A0A9P0VYJ2"/>
<proteinExistence type="inferred from homology"/>
<organism evidence="5 6">
    <name type="scientific">[Candida] railenensis</name>
    <dbReference type="NCBI Taxonomy" id="45579"/>
    <lineage>
        <taxon>Eukaryota</taxon>
        <taxon>Fungi</taxon>
        <taxon>Dikarya</taxon>
        <taxon>Ascomycota</taxon>
        <taxon>Saccharomycotina</taxon>
        <taxon>Pichiomycetes</taxon>
        <taxon>Debaryomycetaceae</taxon>
        <taxon>Kurtzmaniella</taxon>
    </lineage>
</organism>
<dbReference type="Proteomes" id="UP000837801">
    <property type="component" value="Unassembled WGS sequence"/>
</dbReference>
<dbReference type="FunFam" id="2.60.34.10:FF:000014">
    <property type="entry name" value="Chaperone protein DnaK HSP70"/>
    <property type="match status" value="1"/>
</dbReference>
<dbReference type="NCBIfam" id="NF001413">
    <property type="entry name" value="PRK00290.1"/>
    <property type="match status" value="1"/>
</dbReference>
<dbReference type="PROSITE" id="PS01036">
    <property type="entry name" value="HSP70_3"/>
    <property type="match status" value="1"/>
</dbReference>
<protein>
    <submittedName>
        <fullName evidence="5">Import motor subunit, mitochondrial</fullName>
    </submittedName>
</protein>
<dbReference type="Gene3D" id="3.90.640.10">
    <property type="entry name" value="Actin, Chain A, domain 4"/>
    <property type="match status" value="1"/>
</dbReference>
<sequence>MLSRLARSCVKRSSTGGLHHLRYNHNKVIGIDLGTTNSAVAVVENNQPKILENKDGNRTTPSVVAFTKKDQEILVGTPAKRQAAVNPQNTFFATKRLIGRKFTDEEVQKDLNNTAYKIIDHEANGDAWLETTNGRKLPPSQISGYILRNMKEIAQDHFRKEGSSEAEDISAVVTVPAYFNDSQRQATKAAAKIVGLNVLRVINEPTAAALAYGIDKRQKDGVIAVFDLGGGTFDISILDIEDGVFEVRATNGNTHLGGEDLDIILMKKIVESFESENENSSIDLWSDRLAIQRIREAAEKCKIELSHVTSTEINIPFISGDKHIKLTVTEEELDEMAKDLIERTVNPVKKCIRDAELKIKDIDEVILVGGMTRMPKIRKVVEELFGKKPNTVVNPDEAVALGASIQGAILSGQIQNVVLLDVTPLSLGIETYGGIFSPLIPRNSAVPIKKQTMFSTAVDGQTGVEIRVYQGERTLVRDNKMIGNFQLSGIPRALKGEPQIAVSFEIDADGIMNVSATDKTPREAVDEAENNTVSIQVSSETGLTDEEIQRMIAESSEHSKEDAERRQHFENASRADILCVDTENAVEQFGGLMEAQEKDEIMALVNSLKSKINDIRQDVKTYSIEEINAEVGVMQNLCLEAIKKVAVKQQQQEKK</sequence>
<evidence type="ECO:0000256" key="1">
    <source>
        <dbReference type="ARBA" id="ARBA00022741"/>
    </source>
</evidence>
<dbReference type="GO" id="GO:0005524">
    <property type="term" value="F:ATP binding"/>
    <property type="evidence" value="ECO:0007669"/>
    <property type="project" value="UniProtKB-KW"/>
</dbReference>
<comment type="similarity">
    <text evidence="3">Belongs to the heat shock protein 70 family.</text>
</comment>
<dbReference type="PROSITE" id="PS00297">
    <property type="entry name" value="HSP70_1"/>
    <property type="match status" value="1"/>
</dbReference>
<dbReference type="CDD" id="cd10234">
    <property type="entry name" value="ASKHA_NBD_HSP70_DnaK-like"/>
    <property type="match status" value="1"/>
</dbReference>
<dbReference type="InterPro" id="IPR043129">
    <property type="entry name" value="ATPase_NBD"/>
</dbReference>
<keyword evidence="2 3" id="KW-0067">ATP-binding</keyword>
<dbReference type="EMBL" id="CAKXYY010000012">
    <property type="protein sequence ID" value="CAH2353816.1"/>
    <property type="molecule type" value="Genomic_DNA"/>
</dbReference>
<evidence type="ECO:0000256" key="3">
    <source>
        <dbReference type="RuleBase" id="RU003322"/>
    </source>
</evidence>
<dbReference type="Gene3D" id="2.60.34.10">
    <property type="entry name" value="Substrate Binding Domain Of DNAk, Chain A, domain 1"/>
    <property type="match status" value="1"/>
</dbReference>
<evidence type="ECO:0000313" key="6">
    <source>
        <dbReference type="Proteomes" id="UP000837801"/>
    </source>
</evidence>
<evidence type="ECO:0000256" key="4">
    <source>
        <dbReference type="SAM" id="Coils"/>
    </source>
</evidence>
<dbReference type="SUPFAM" id="SSF53067">
    <property type="entry name" value="Actin-like ATPase domain"/>
    <property type="match status" value="2"/>
</dbReference>
<gene>
    <name evidence="5" type="ORF">CLIB1423_12S03554</name>
</gene>
<accession>A0A9P0VYJ2</accession>
<dbReference type="InterPro" id="IPR013126">
    <property type="entry name" value="Hsp_70_fam"/>
</dbReference>
<dbReference type="PANTHER" id="PTHR19375">
    <property type="entry name" value="HEAT SHOCK PROTEIN 70KDA"/>
    <property type="match status" value="1"/>
</dbReference>
<dbReference type="OrthoDB" id="2401965at2759"/>
<dbReference type="FunFam" id="3.30.420.40:FF:000004">
    <property type="entry name" value="Molecular chaperone DnaK"/>
    <property type="match status" value="1"/>
</dbReference>
<dbReference type="InterPro" id="IPR018181">
    <property type="entry name" value="Heat_shock_70_CS"/>
</dbReference>
<dbReference type="InterPro" id="IPR029047">
    <property type="entry name" value="HSP70_peptide-bd_sf"/>
</dbReference>
<dbReference type="Pfam" id="PF00012">
    <property type="entry name" value="HSP70"/>
    <property type="match status" value="1"/>
</dbReference>
<reference evidence="5" key="1">
    <citation type="submission" date="2022-03" db="EMBL/GenBank/DDBJ databases">
        <authorList>
            <person name="Legras J.-L."/>
            <person name="Devillers H."/>
            <person name="Grondin C."/>
        </authorList>
    </citation>
    <scope>NUCLEOTIDE SEQUENCE</scope>
    <source>
        <strain evidence="5">CLIB 1423</strain>
    </source>
</reference>
<dbReference type="PRINTS" id="PR00301">
    <property type="entry name" value="HEATSHOCK70"/>
</dbReference>
<dbReference type="PROSITE" id="PS00329">
    <property type="entry name" value="HSP70_2"/>
    <property type="match status" value="1"/>
</dbReference>
<keyword evidence="1 3" id="KW-0547">Nucleotide-binding</keyword>
<keyword evidence="6" id="KW-1185">Reference proteome</keyword>
<feature type="coiled-coil region" evidence="4">
    <location>
        <begin position="598"/>
        <end position="625"/>
    </location>
</feature>
<dbReference type="GO" id="GO:0140662">
    <property type="term" value="F:ATP-dependent protein folding chaperone"/>
    <property type="evidence" value="ECO:0007669"/>
    <property type="project" value="InterPro"/>
</dbReference>
<evidence type="ECO:0000256" key="2">
    <source>
        <dbReference type="ARBA" id="ARBA00022840"/>
    </source>
</evidence>